<dbReference type="InterPro" id="IPR006600">
    <property type="entry name" value="HTH_CenpB_DNA-bd_dom"/>
</dbReference>
<dbReference type="PANTHER" id="PTHR19303:SF27">
    <property type="entry name" value="HTH CENPB-TYPE DOMAIN-CONTAINING PROTEIN"/>
    <property type="match status" value="1"/>
</dbReference>
<dbReference type="SUPFAM" id="SSF46689">
    <property type="entry name" value="Homeodomain-like"/>
    <property type="match status" value="2"/>
</dbReference>
<dbReference type="InterPro" id="IPR050863">
    <property type="entry name" value="CenT-Element_Derived"/>
</dbReference>
<organism evidence="3 4">
    <name type="scientific">Phrynocephalus forsythii</name>
    <dbReference type="NCBI Taxonomy" id="171643"/>
    <lineage>
        <taxon>Eukaryota</taxon>
        <taxon>Metazoa</taxon>
        <taxon>Chordata</taxon>
        <taxon>Craniata</taxon>
        <taxon>Vertebrata</taxon>
        <taxon>Euteleostomi</taxon>
        <taxon>Lepidosauria</taxon>
        <taxon>Squamata</taxon>
        <taxon>Bifurcata</taxon>
        <taxon>Unidentata</taxon>
        <taxon>Episquamata</taxon>
        <taxon>Toxicofera</taxon>
        <taxon>Iguania</taxon>
        <taxon>Acrodonta</taxon>
        <taxon>Agamidae</taxon>
        <taxon>Agaminae</taxon>
        <taxon>Phrynocephalus</taxon>
    </lineage>
</organism>
<protein>
    <recommendedName>
        <fullName evidence="2">HTH CENPB-type domain-containing protein</fullName>
    </recommendedName>
</protein>
<proteinExistence type="predicted"/>
<evidence type="ECO:0000259" key="2">
    <source>
        <dbReference type="Pfam" id="PF03221"/>
    </source>
</evidence>
<keyword evidence="1" id="KW-0238">DNA-binding</keyword>
<comment type="caution">
    <text evidence="3">The sequence shown here is derived from an EMBL/GenBank/DDBJ whole genome shotgun (WGS) entry which is preliminary data.</text>
</comment>
<dbReference type="Pfam" id="PF03221">
    <property type="entry name" value="HTH_Tnp_Tc5"/>
    <property type="match status" value="1"/>
</dbReference>
<evidence type="ECO:0000313" key="3">
    <source>
        <dbReference type="EMBL" id="KAJ7329541.1"/>
    </source>
</evidence>
<dbReference type="PANTHER" id="PTHR19303">
    <property type="entry name" value="TRANSPOSON"/>
    <property type="match status" value="1"/>
</dbReference>
<dbReference type="OrthoDB" id="125347at2759"/>
<reference evidence="3" key="1">
    <citation type="journal article" date="2023" name="DNA Res.">
        <title>Chromosome-level genome assembly of Phrynocephalus forsythii using third-generation DNA sequencing and Hi-C analysis.</title>
        <authorList>
            <person name="Qi Y."/>
            <person name="Zhao W."/>
            <person name="Zhao Y."/>
            <person name="Niu C."/>
            <person name="Cao S."/>
            <person name="Zhang Y."/>
        </authorList>
    </citation>
    <scope>NUCLEOTIDE SEQUENCE</scope>
    <source>
        <tissue evidence="3">Muscle</tissue>
    </source>
</reference>
<accession>A0A9Q1B1P0</accession>
<dbReference type="GO" id="GO:0003677">
    <property type="term" value="F:DNA binding"/>
    <property type="evidence" value="ECO:0007669"/>
    <property type="project" value="UniProtKB-KW"/>
</dbReference>
<evidence type="ECO:0000313" key="4">
    <source>
        <dbReference type="Proteomes" id="UP001142489"/>
    </source>
</evidence>
<dbReference type="Gene3D" id="1.10.10.60">
    <property type="entry name" value="Homeodomain-like"/>
    <property type="match status" value="2"/>
</dbReference>
<evidence type="ECO:0000256" key="1">
    <source>
        <dbReference type="ARBA" id="ARBA00023125"/>
    </source>
</evidence>
<sequence length="420" mass="47375">MAPKNAVEAGKMMMKKILLEVRKEIIQKLKEGMQVIYIPREYGRNPSTIGTTLKNKDRITGQDVAEGVTRISKNQPLVLNKVEKLLLLWIHEKECDGDTVSEAMICTKAKALHADLITQQPGTSDKPEFKASRSCLDLPAAEDFAMEFLEVMNAEGLFWKRMLKRTIIMQGEISLPGHKPMKDCLNLLFCANTSGDLKIKPLLVYHSENPQAFKKHKVFGPSVKHYLVYKNLPIKALLMTDNAPAHPPGLEDDLLEEFTFIKLMDQQVISNFKKLYTRELFWCCFEMTDGSGISLQDCWRRHFDIVSCLQLIKIAWDGGELAEPEFWRNLWPDCVVAPASDASAPAGESAVLQEIVSLGRTMGLEVTVENISKLVEGQDIELTTEELVELQKETLVEQVSSEVEETKKETVSTCELKEVC</sequence>
<dbReference type="AlphaFoldDB" id="A0A9Q1B1P0"/>
<name>A0A9Q1B1P0_9SAUR</name>
<dbReference type="GO" id="GO:0005634">
    <property type="term" value="C:nucleus"/>
    <property type="evidence" value="ECO:0007669"/>
    <property type="project" value="TreeGrafter"/>
</dbReference>
<dbReference type="EMBL" id="JAPFRF010000006">
    <property type="protein sequence ID" value="KAJ7329541.1"/>
    <property type="molecule type" value="Genomic_DNA"/>
</dbReference>
<dbReference type="Proteomes" id="UP001142489">
    <property type="component" value="Unassembled WGS sequence"/>
</dbReference>
<feature type="domain" description="HTH CENPB-type" evidence="2">
    <location>
        <begin position="81"/>
        <end position="133"/>
    </location>
</feature>
<keyword evidence="4" id="KW-1185">Reference proteome</keyword>
<gene>
    <name evidence="3" type="ORF">JRQ81_015715</name>
</gene>
<dbReference type="InterPro" id="IPR009057">
    <property type="entry name" value="Homeodomain-like_sf"/>
</dbReference>